<evidence type="ECO:0008006" key="5">
    <source>
        <dbReference type="Google" id="ProtNLM"/>
    </source>
</evidence>
<protein>
    <recommendedName>
        <fullName evidence="5">Signal recognition particle receptor subunit beta</fullName>
    </recommendedName>
</protein>
<reference evidence="3" key="3">
    <citation type="submission" date="2018-08" db="UniProtKB">
        <authorList>
            <consortium name="EnsemblPlants"/>
        </authorList>
    </citation>
    <scope>IDENTIFICATION</scope>
    <source>
        <strain evidence="3">cv. Bd21</strain>
    </source>
</reference>
<dbReference type="EMBL" id="CM000880">
    <property type="protein sequence ID" value="KQK22233.1"/>
    <property type="molecule type" value="Genomic_DNA"/>
</dbReference>
<dbReference type="InParanoid" id="A0A0Q3LGN5"/>
<evidence type="ECO:0000313" key="3">
    <source>
        <dbReference type="EnsemblPlants" id="KQK22233"/>
    </source>
</evidence>
<dbReference type="OrthoDB" id="41266at2759"/>
<reference evidence="2" key="2">
    <citation type="submission" date="2017-06" db="EMBL/GenBank/DDBJ databases">
        <title>WGS assembly of Brachypodium distachyon.</title>
        <authorList>
            <consortium name="The International Brachypodium Initiative"/>
            <person name="Lucas S."/>
            <person name="Harmon-Smith M."/>
            <person name="Lail K."/>
            <person name="Tice H."/>
            <person name="Grimwood J."/>
            <person name="Bruce D."/>
            <person name="Barry K."/>
            <person name="Shu S."/>
            <person name="Lindquist E."/>
            <person name="Wang M."/>
            <person name="Pitluck S."/>
            <person name="Vogel J.P."/>
            <person name="Garvin D.F."/>
            <person name="Mockler T.C."/>
            <person name="Schmutz J."/>
            <person name="Rokhsar D."/>
            <person name="Bevan M.W."/>
        </authorList>
    </citation>
    <scope>NUCLEOTIDE SEQUENCE</scope>
    <source>
        <strain evidence="2">Bd21</strain>
    </source>
</reference>
<accession>A0A0Q3LGN5</accession>
<dbReference type="STRING" id="15368.A0A0Q3LGN5"/>
<proteinExistence type="predicted"/>
<dbReference type="AlphaFoldDB" id="A0A0Q3LGN5"/>
<gene>
    <name evidence="2" type="ORF">BRADI_1g65967v3</name>
</gene>
<dbReference type="InterPro" id="IPR027417">
    <property type="entry name" value="P-loop_NTPase"/>
</dbReference>
<evidence type="ECO:0000313" key="4">
    <source>
        <dbReference type="Proteomes" id="UP000008810"/>
    </source>
</evidence>
<dbReference type="Gene3D" id="3.40.50.300">
    <property type="entry name" value="P-loop containing nucleotide triphosphate hydrolases"/>
    <property type="match status" value="1"/>
</dbReference>
<feature type="transmembrane region" description="Helical" evidence="1">
    <location>
        <begin position="44"/>
        <end position="66"/>
    </location>
</feature>
<reference evidence="2 3" key="1">
    <citation type="journal article" date="2010" name="Nature">
        <title>Genome sequencing and analysis of the model grass Brachypodium distachyon.</title>
        <authorList>
            <consortium name="International Brachypodium Initiative"/>
        </authorList>
    </citation>
    <scope>NUCLEOTIDE SEQUENCE [LARGE SCALE GENOMIC DNA]</scope>
    <source>
        <strain evidence="2 3">Bd21</strain>
    </source>
</reference>
<evidence type="ECO:0000313" key="2">
    <source>
        <dbReference type="EMBL" id="KQK22233.1"/>
    </source>
</evidence>
<keyword evidence="1" id="KW-1133">Transmembrane helix</keyword>
<sequence>MHWGGLTLLAPPRLRPWFEKGKIKPVHVDDVPGHARLKPKLGEFLPQAAGVVFSGFLVYLYLYDILTKAAVVKKRVCVLIFCNKTDKVTAHSKDRTPISSADITDEVQLGVPGEAFNFSQCENKVTVAEGAGLTGNVSEVEQFICEYAKA</sequence>
<dbReference type="Gramene" id="KQK22233">
    <property type="protein sequence ID" value="KQK22233"/>
    <property type="gene ID" value="BRADI_1g65967v3"/>
</dbReference>
<dbReference type="GO" id="GO:0045047">
    <property type="term" value="P:protein targeting to ER"/>
    <property type="evidence" value="ECO:0000318"/>
    <property type="project" value="GO_Central"/>
</dbReference>
<dbReference type="Proteomes" id="UP000008810">
    <property type="component" value="Chromosome 1"/>
</dbReference>
<evidence type="ECO:0000256" key="1">
    <source>
        <dbReference type="SAM" id="Phobius"/>
    </source>
</evidence>
<dbReference type="SUPFAM" id="SSF52540">
    <property type="entry name" value="P-loop containing nucleoside triphosphate hydrolases"/>
    <property type="match status" value="1"/>
</dbReference>
<dbReference type="GO" id="GO:0005785">
    <property type="term" value="C:signal recognition particle receptor complex"/>
    <property type="evidence" value="ECO:0000318"/>
    <property type="project" value="GO_Central"/>
</dbReference>
<keyword evidence="1" id="KW-0472">Membrane</keyword>
<keyword evidence="4" id="KW-1185">Reference proteome</keyword>
<dbReference type="EnsemblPlants" id="KQK22233">
    <property type="protein sequence ID" value="KQK22233"/>
    <property type="gene ID" value="BRADI_1g65967v3"/>
</dbReference>
<keyword evidence="1" id="KW-0812">Transmembrane</keyword>
<organism evidence="2">
    <name type="scientific">Brachypodium distachyon</name>
    <name type="common">Purple false brome</name>
    <name type="synonym">Trachynia distachya</name>
    <dbReference type="NCBI Taxonomy" id="15368"/>
    <lineage>
        <taxon>Eukaryota</taxon>
        <taxon>Viridiplantae</taxon>
        <taxon>Streptophyta</taxon>
        <taxon>Embryophyta</taxon>
        <taxon>Tracheophyta</taxon>
        <taxon>Spermatophyta</taxon>
        <taxon>Magnoliopsida</taxon>
        <taxon>Liliopsida</taxon>
        <taxon>Poales</taxon>
        <taxon>Poaceae</taxon>
        <taxon>BOP clade</taxon>
        <taxon>Pooideae</taxon>
        <taxon>Stipodae</taxon>
        <taxon>Brachypodieae</taxon>
        <taxon>Brachypodium</taxon>
    </lineage>
</organism>
<dbReference type="ExpressionAtlas" id="A0A0Q3LGN5">
    <property type="expression patterns" value="baseline"/>
</dbReference>
<name>A0A0Q3LGN5_BRADI</name>